<dbReference type="EMBL" id="CP133615">
    <property type="protein sequence ID" value="WMV25124.1"/>
    <property type="molecule type" value="Genomic_DNA"/>
</dbReference>
<feature type="region of interest" description="Disordered" evidence="1">
    <location>
        <begin position="1"/>
        <end position="34"/>
    </location>
</feature>
<keyword evidence="3" id="KW-1185">Reference proteome</keyword>
<organism evidence="2 3">
    <name type="scientific">Solanum verrucosum</name>
    <dbReference type="NCBI Taxonomy" id="315347"/>
    <lineage>
        <taxon>Eukaryota</taxon>
        <taxon>Viridiplantae</taxon>
        <taxon>Streptophyta</taxon>
        <taxon>Embryophyta</taxon>
        <taxon>Tracheophyta</taxon>
        <taxon>Spermatophyta</taxon>
        <taxon>Magnoliopsida</taxon>
        <taxon>eudicotyledons</taxon>
        <taxon>Gunneridae</taxon>
        <taxon>Pentapetalae</taxon>
        <taxon>asterids</taxon>
        <taxon>lamiids</taxon>
        <taxon>Solanales</taxon>
        <taxon>Solanaceae</taxon>
        <taxon>Solanoideae</taxon>
        <taxon>Solaneae</taxon>
        <taxon>Solanum</taxon>
    </lineage>
</organism>
<gene>
    <name evidence="2" type="ORF">MTR67_018509</name>
</gene>
<proteinExistence type="predicted"/>
<evidence type="ECO:0000313" key="2">
    <source>
        <dbReference type="EMBL" id="WMV25124.1"/>
    </source>
</evidence>
<feature type="non-terminal residue" evidence="2">
    <location>
        <position position="235"/>
    </location>
</feature>
<evidence type="ECO:0008006" key="4">
    <source>
        <dbReference type="Google" id="ProtNLM"/>
    </source>
</evidence>
<evidence type="ECO:0000256" key="1">
    <source>
        <dbReference type="SAM" id="MobiDB-lite"/>
    </source>
</evidence>
<dbReference type="AlphaFoldDB" id="A0AAF0QJU1"/>
<dbReference type="Proteomes" id="UP001234989">
    <property type="component" value="Chromosome 4"/>
</dbReference>
<accession>A0AAF0QJU1</accession>
<sequence length="235" mass="27045">MEDMNTRANWRRAEEEIDDGGVPPQGMEGDQAPLGGKENVVLVVPSDITNGEIREAFLSMACAMTTQANRDVRPRVNAIESTVASRLRDFIRMNPSTFFGSMINEDSQNFIVEVFWIVDAMGVTPREKVELASYQLKDIAQVWFEQWRDERPIGADPIDWGVFKTTFLDRFFPLELREQNLVVVTRKEWCFGVAWIASLFQVFGISSRFEDYVYKFLSHCNRHLSFISFVKGRVP</sequence>
<reference evidence="2" key="1">
    <citation type="submission" date="2023-08" db="EMBL/GenBank/DDBJ databases">
        <title>A de novo genome assembly of Solanum verrucosum Schlechtendal, a Mexican diploid species geographically isolated from the other diploid A-genome species in potato relatives.</title>
        <authorList>
            <person name="Hosaka K."/>
        </authorList>
    </citation>
    <scope>NUCLEOTIDE SEQUENCE</scope>
    <source>
        <tissue evidence="2">Young leaves</tissue>
    </source>
</reference>
<protein>
    <recommendedName>
        <fullName evidence="4">Retrotransposon gag domain-containing protein</fullName>
    </recommendedName>
</protein>
<name>A0AAF0QJU1_SOLVR</name>
<evidence type="ECO:0000313" key="3">
    <source>
        <dbReference type="Proteomes" id="UP001234989"/>
    </source>
</evidence>